<dbReference type="Gene3D" id="3.40.50.300">
    <property type="entry name" value="P-loop containing nucleotide triphosphate hydrolases"/>
    <property type="match status" value="1"/>
</dbReference>
<accession>W1S2P8</accession>
<evidence type="ECO:0000313" key="8">
    <source>
        <dbReference type="Proteomes" id="UP000018857"/>
    </source>
</evidence>
<protein>
    <submittedName>
        <fullName evidence="7">Hemin ABC transporter ATP-binding protein</fullName>
    </submittedName>
</protein>
<keyword evidence="3 7" id="KW-0067">ATP-binding</keyword>
<feature type="domain" description="ABC transporter" evidence="6">
    <location>
        <begin position="2"/>
        <end position="241"/>
    </location>
</feature>
<dbReference type="PANTHER" id="PTHR42794">
    <property type="entry name" value="HEMIN IMPORT ATP-BINDING PROTEIN HMUV"/>
    <property type="match status" value="1"/>
</dbReference>
<dbReference type="PROSITE" id="PS00211">
    <property type="entry name" value="ABC_TRANSPORTER_1"/>
    <property type="match status" value="1"/>
</dbReference>
<reference evidence="7 8" key="1">
    <citation type="journal article" date="2014" name="Genome Announc.">
        <title>Draft Genome Sequence of Marinomonas sp. Strain D104, a Polycyclic Aromatic Hydrocarbon-Degrading Bacterium from the Deep-Sea Sediment of the Arctic Ocean.</title>
        <authorList>
            <person name="Dong C."/>
            <person name="Bai X."/>
            <person name="Lai Q."/>
            <person name="Xie Y."/>
            <person name="Chen X."/>
            <person name="Shao Z."/>
        </authorList>
    </citation>
    <scope>NUCLEOTIDE SEQUENCE [LARGE SCALE GENOMIC DNA]</scope>
    <source>
        <strain evidence="7 8">D104</strain>
    </source>
</reference>
<dbReference type="Proteomes" id="UP000018857">
    <property type="component" value="Unassembled WGS sequence"/>
</dbReference>
<name>W1S2P8_9GAMM</name>
<dbReference type="STRING" id="1208321.D104_05640"/>
<evidence type="ECO:0000313" key="7">
    <source>
        <dbReference type="EMBL" id="ETI61388.1"/>
    </source>
</evidence>
<dbReference type="SMART" id="SM00382">
    <property type="entry name" value="AAA"/>
    <property type="match status" value="1"/>
</dbReference>
<evidence type="ECO:0000259" key="6">
    <source>
        <dbReference type="PROSITE" id="PS50893"/>
    </source>
</evidence>
<evidence type="ECO:0000256" key="5">
    <source>
        <dbReference type="ARBA" id="ARBA00037066"/>
    </source>
</evidence>
<dbReference type="PROSITE" id="PS50893">
    <property type="entry name" value="ABC_TRANSPORTER_2"/>
    <property type="match status" value="1"/>
</dbReference>
<keyword evidence="4" id="KW-1278">Translocase</keyword>
<evidence type="ECO:0000256" key="2">
    <source>
        <dbReference type="ARBA" id="ARBA00022741"/>
    </source>
</evidence>
<dbReference type="RefSeq" id="WP_024023298.1">
    <property type="nucleotide sequence ID" value="NZ_AYOZ01000007.1"/>
</dbReference>
<dbReference type="PATRIC" id="fig|1208321.3.peg.1121"/>
<dbReference type="InterPro" id="IPR003439">
    <property type="entry name" value="ABC_transporter-like_ATP-bd"/>
</dbReference>
<dbReference type="GO" id="GO:0005524">
    <property type="term" value="F:ATP binding"/>
    <property type="evidence" value="ECO:0007669"/>
    <property type="project" value="UniProtKB-KW"/>
</dbReference>
<evidence type="ECO:0000256" key="1">
    <source>
        <dbReference type="ARBA" id="ARBA00022448"/>
    </source>
</evidence>
<dbReference type="EMBL" id="AYOZ01000007">
    <property type="protein sequence ID" value="ETI61388.1"/>
    <property type="molecule type" value="Genomic_DNA"/>
</dbReference>
<dbReference type="InterPro" id="IPR003593">
    <property type="entry name" value="AAA+_ATPase"/>
</dbReference>
<comment type="caution">
    <text evidence="7">The sequence shown here is derived from an EMBL/GenBank/DDBJ whole genome shotgun (WGS) entry which is preliminary data.</text>
</comment>
<comment type="function">
    <text evidence="5">Part of the ABC transporter complex HmuTUV involved in hemin import. Responsible for energy coupling to the transport system.</text>
</comment>
<keyword evidence="1" id="KW-0813">Transport</keyword>
<proteinExistence type="predicted"/>
<dbReference type="AlphaFoldDB" id="W1S2P8"/>
<dbReference type="CDD" id="cd03214">
    <property type="entry name" value="ABC_Iron-Siderophores_B12_Hemin"/>
    <property type="match status" value="1"/>
</dbReference>
<dbReference type="eggNOG" id="COG4559">
    <property type="taxonomic scope" value="Bacteria"/>
</dbReference>
<evidence type="ECO:0000256" key="4">
    <source>
        <dbReference type="ARBA" id="ARBA00022967"/>
    </source>
</evidence>
<keyword evidence="8" id="KW-1185">Reference proteome</keyword>
<evidence type="ECO:0000256" key="3">
    <source>
        <dbReference type="ARBA" id="ARBA00022840"/>
    </source>
</evidence>
<dbReference type="PANTHER" id="PTHR42794:SF1">
    <property type="entry name" value="HEMIN IMPORT ATP-BINDING PROTEIN HMUV"/>
    <property type="match status" value="1"/>
</dbReference>
<dbReference type="Pfam" id="PF00005">
    <property type="entry name" value="ABC_tran"/>
    <property type="match status" value="1"/>
</dbReference>
<dbReference type="OrthoDB" id="6461291at2"/>
<dbReference type="InterPro" id="IPR017871">
    <property type="entry name" value="ABC_transporter-like_CS"/>
</dbReference>
<gene>
    <name evidence="7" type="ORF">D104_05640</name>
</gene>
<dbReference type="InterPro" id="IPR027417">
    <property type="entry name" value="P-loop_NTPase"/>
</dbReference>
<dbReference type="SUPFAM" id="SSF52540">
    <property type="entry name" value="P-loop containing nucleoside triphosphate hydrolases"/>
    <property type="match status" value="1"/>
</dbReference>
<organism evidence="7 8">
    <name type="scientific">Marinomonas profundimaris</name>
    <dbReference type="NCBI Taxonomy" id="1208321"/>
    <lineage>
        <taxon>Bacteria</taxon>
        <taxon>Pseudomonadati</taxon>
        <taxon>Pseudomonadota</taxon>
        <taxon>Gammaproteobacteria</taxon>
        <taxon>Oceanospirillales</taxon>
        <taxon>Oceanospirillaceae</taxon>
        <taxon>Marinomonas</taxon>
    </lineage>
</organism>
<dbReference type="GO" id="GO:0016887">
    <property type="term" value="F:ATP hydrolysis activity"/>
    <property type="evidence" value="ECO:0007669"/>
    <property type="project" value="InterPro"/>
</dbReference>
<sequence length="259" mass="28708">MLNVCEVTLIRSGKHLLDKVSLNIKPGELTIILGPNGAGKSTLLKCCSGALQPNSGHIELDQKPLADWSLADLAKKRAVLTQQIHMPFALTVSEVVSLGLAPWKLREAEAMKLISDTLDDVGMGNTQERHYASLSGGEQQRIQLARVLVQLFADKASKEGKYLLLDEPISALDLHQQQRVLRLLKKLAEQGLGVFCILHDINLASLYGDNLVLLEQGKVVFNGKPEALEQSERIETTYRADLIRLPHPELGLPQWQFRQ</sequence>
<keyword evidence="2" id="KW-0547">Nucleotide-binding</keyword>
<dbReference type="NCBIfam" id="NF010068">
    <property type="entry name" value="PRK13548.1"/>
    <property type="match status" value="1"/>
</dbReference>